<dbReference type="InterPro" id="IPR000253">
    <property type="entry name" value="FHA_dom"/>
</dbReference>
<feature type="region of interest" description="Disordered" evidence="1">
    <location>
        <begin position="239"/>
        <end position="292"/>
    </location>
</feature>
<evidence type="ECO:0000313" key="4">
    <source>
        <dbReference type="Proteomes" id="UP001217089"/>
    </source>
</evidence>
<feature type="compositionally biased region" description="Acidic residues" evidence="1">
    <location>
        <begin position="264"/>
        <end position="289"/>
    </location>
</feature>
<name>A0ABQ9EKT0_TEGGR</name>
<dbReference type="PANTHER" id="PTHR23106:SF24">
    <property type="entry name" value="ANGIOGENIC FACTOR WITH G PATCH AND FHA DOMAINS 1"/>
    <property type="match status" value="1"/>
</dbReference>
<dbReference type="Pfam" id="PF17780">
    <property type="entry name" value="OCRE"/>
    <property type="match status" value="1"/>
</dbReference>
<dbReference type="InterPro" id="IPR008984">
    <property type="entry name" value="SMAD_FHA_dom_sf"/>
</dbReference>
<comment type="caution">
    <text evidence="3">The sequence shown here is derived from an EMBL/GenBank/DDBJ whole genome shotgun (WGS) entry which is preliminary data.</text>
</comment>
<feature type="domain" description="FHA" evidence="2">
    <location>
        <begin position="331"/>
        <end position="382"/>
    </location>
</feature>
<evidence type="ECO:0000259" key="2">
    <source>
        <dbReference type="PROSITE" id="PS50006"/>
    </source>
</evidence>
<dbReference type="InterPro" id="IPR053027">
    <property type="entry name" value="AGGF1"/>
</dbReference>
<dbReference type="CDD" id="cd22686">
    <property type="entry name" value="FHA_AGGF1"/>
    <property type="match status" value="1"/>
</dbReference>
<dbReference type="PANTHER" id="PTHR23106">
    <property type="entry name" value="ANGIOGENIC FACTOR WITH G PATCH AND FHA DOMAINS 1"/>
    <property type="match status" value="1"/>
</dbReference>
<dbReference type="Gene3D" id="2.60.200.20">
    <property type="match status" value="1"/>
</dbReference>
<sequence length="516" mass="58951">MYYDYNTGYYYNAEKGLYYDPRTGTYFYYDQQTGEYQFHSQVDLSYYTGHCRSNVDDSQQITSRPQTNYTCDLREKLSHKKNEKPKGAKRRQLKEQEKRKHKQEKKDEKHTKKRKRRRKSRLEEWQEICQAKVREMDTDKNTGNKILLTSSSESQMEEKSAPGSSKDSCKDEVSMDDVYKDMPISELSSENVDQHAVSDGNLSNNAITISDNLAGQGQSKAKSNSAITGKEKLMNGDKMELGELSSEYTSDSERESSSVCTGESELESGEITDSESEESVIEVSDDSDNNDNVITREEDLTSNYPPCVRVIVTDSDCLDIGSLYIITVTGTAIGREAGQGILIPDINISKDHAFVGFDDDKKKYVIKDNGSQNGTFLNEERLSEPKCVSDLKELGHGDTLQFGCTRLLLHIHMGTDTCDECEPGIIKANLESQQPKEIVILTKEEKKRQYKDQMKLLKKKYGLKNAAYVDNMSVIKNPAYSDKAQERRKTAYFSEECWTQTTQEIRLVRRRKSRER</sequence>
<protein>
    <recommendedName>
        <fullName evidence="2">FHA domain-containing protein</fullName>
    </recommendedName>
</protein>
<dbReference type="EMBL" id="JARBDR010000903">
    <property type="protein sequence ID" value="KAJ8304150.1"/>
    <property type="molecule type" value="Genomic_DNA"/>
</dbReference>
<dbReference type="Pfam" id="PF00498">
    <property type="entry name" value="FHA"/>
    <property type="match status" value="1"/>
</dbReference>
<evidence type="ECO:0000256" key="1">
    <source>
        <dbReference type="SAM" id="MobiDB-lite"/>
    </source>
</evidence>
<feature type="compositionally biased region" description="Polar residues" evidence="1">
    <location>
        <begin position="143"/>
        <end position="154"/>
    </location>
</feature>
<organism evidence="3 4">
    <name type="scientific">Tegillarca granosa</name>
    <name type="common">Malaysian cockle</name>
    <name type="synonym">Anadara granosa</name>
    <dbReference type="NCBI Taxonomy" id="220873"/>
    <lineage>
        <taxon>Eukaryota</taxon>
        <taxon>Metazoa</taxon>
        <taxon>Spiralia</taxon>
        <taxon>Lophotrochozoa</taxon>
        <taxon>Mollusca</taxon>
        <taxon>Bivalvia</taxon>
        <taxon>Autobranchia</taxon>
        <taxon>Pteriomorphia</taxon>
        <taxon>Arcoida</taxon>
        <taxon>Arcoidea</taxon>
        <taxon>Arcidae</taxon>
        <taxon>Tegillarca</taxon>
    </lineage>
</organism>
<dbReference type="InterPro" id="IPR041591">
    <property type="entry name" value="OCRE"/>
</dbReference>
<feature type="region of interest" description="Disordered" evidence="1">
    <location>
        <begin position="74"/>
        <end position="122"/>
    </location>
</feature>
<feature type="compositionally biased region" description="Basic residues" evidence="1">
    <location>
        <begin position="77"/>
        <end position="92"/>
    </location>
</feature>
<gene>
    <name evidence="3" type="ORF">KUTeg_017733</name>
</gene>
<dbReference type="PROSITE" id="PS50006">
    <property type="entry name" value="FHA_DOMAIN"/>
    <property type="match status" value="1"/>
</dbReference>
<accession>A0ABQ9EKT0</accession>
<dbReference type="SMART" id="SM00240">
    <property type="entry name" value="FHA"/>
    <property type="match status" value="1"/>
</dbReference>
<dbReference type="SUPFAM" id="SSF49879">
    <property type="entry name" value="SMAD/FHA domain"/>
    <property type="match status" value="1"/>
</dbReference>
<feature type="region of interest" description="Disordered" evidence="1">
    <location>
        <begin position="136"/>
        <end position="171"/>
    </location>
</feature>
<feature type="compositionally biased region" description="Basic and acidic residues" evidence="1">
    <location>
        <begin position="93"/>
        <end position="110"/>
    </location>
</feature>
<evidence type="ECO:0000313" key="3">
    <source>
        <dbReference type="EMBL" id="KAJ8304150.1"/>
    </source>
</evidence>
<dbReference type="Proteomes" id="UP001217089">
    <property type="component" value="Unassembled WGS sequence"/>
</dbReference>
<keyword evidence="4" id="KW-1185">Reference proteome</keyword>
<feature type="compositionally biased region" description="Basic residues" evidence="1">
    <location>
        <begin position="111"/>
        <end position="120"/>
    </location>
</feature>
<proteinExistence type="predicted"/>
<reference evidence="3 4" key="1">
    <citation type="submission" date="2022-12" db="EMBL/GenBank/DDBJ databases">
        <title>Chromosome-level genome of Tegillarca granosa.</title>
        <authorList>
            <person name="Kim J."/>
        </authorList>
    </citation>
    <scope>NUCLEOTIDE SEQUENCE [LARGE SCALE GENOMIC DNA]</scope>
    <source>
        <strain evidence="3">Teg-2019</strain>
        <tissue evidence="3">Adductor muscle</tissue>
    </source>
</reference>